<dbReference type="GO" id="GO:0003729">
    <property type="term" value="F:mRNA binding"/>
    <property type="evidence" value="ECO:0007669"/>
    <property type="project" value="UniProtKB-ARBA"/>
</dbReference>
<dbReference type="SUPFAM" id="SSF55159">
    <property type="entry name" value="eIF1-like"/>
    <property type="match status" value="1"/>
</dbReference>
<comment type="caution">
    <text evidence="13">The sequence shown here is derived from an EMBL/GenBank/DDBJ whole genome shotgun (WGS) entry which is preliminary data.</text>
</comment>
<protein>
    <recommendedName>
        <fullName evidence="9">Protein translation factor SUI1 homolog</fullName>
    </recommendedName>
</protein>
<reference evidence="13 14" key="1">
    <citation type="submission" date="2020-08" db="EMBL/GenBank/DDBJ databases">
        <title>Plant Genome Project.</title>
        <authorList>
            <person name="Zhang R.-G."/>
        </authorList>
    </citation>
    <scope>NUCLEOTIDE SEQUENCE [LARGE SCALE GENOMIC DNA]</scope>
    <source>
        <tissue evidence="13">Rhizome</tissue>
    </source>
</reference>
<feature type="domain" description="Fe2OG dioxygenase" evidence="12">
    <location>
        <begin position="208"/>
        <end position="307"/>
    </location>
</feature>
<dbReference type="CDD" id="cd11566">
    <property type="entry name" value="eIF1_SUI1"/>
    <property type="match status" value="1"/>
</dbReference>
<evidence type="ECO:0000259" key="12">
    <source>
        <dbReference type="PROSITE" id="PS51471"/>
    </source>
</evidence>
<evidence type="ECO:0000256" key="5">
    <source>
        <dbReference type="ARBA" id="ARBA00022845"/>
    </source>
</evidence>
<keyword evidence="14" id="KW-1185">Reference proteome</keyword>
<dbReference type="InterPro" id="IPR005874">
    <property type="entry name" value="SUI1_euk"/>
</dbReference>
<keyword evidence="6" id="KW-0648">Protein biosynthesis</keyword>
<dbReference type="Pfam" id="PF03171">
    <property type="entry name" value="2OG-FeII_Oxy"/>
    <property type="match status" value="1"/>
</dbReference>
<evidence type="ECO:0000256" key="6">
    <source>
        <dbReference type="ARBA" id="ARBA00022917"/>
    </source>
</evidence>
<comment type="cofactor">
    <cofactor evidence="1">
        <name>L-ascorbate</name>
        <dbReference type="ChEBI" id="CHEBI:38290"/>
    </cofactor>
</comment>
<evidence type="ECO:0000256" key="9">
    <source>
        <dbReference type="ARBA" id="ARBA00070288"/>
    </source>
</evidence>
<evidence type="ECO:0000256" key="10">
    <source>
        <dbReference type="RuleBase" id="RU003682"/>
    </source>
</evidence>
<dbReference type="GO" id="GO:0006417">
    <property type="term" value="P:regulation of translation"/>
    <property type="evidence" value="ECO:0007669"/>
    <property type="project" value="UniProtKB-KW"/>
</dbReference>
<dbReference type="InterPro" id="IPR044861">
    <property type="entry name" value="IPNS-like_FE2OG_OXY"/>
</dbReference>
<dbReference type="GO" id="GO:0003743">
    <property type="term" value="F:translation initiation factor activity"/>
    <property type="evidence" value="ECO:0007669"/>
    <property type="project" value="InterPro"/>
</dbReference>
<dbReference type="FunFam" id="3.30.780.10:FF:000001">
    <property type="entry name" value="Eukaryotic translation initiation factor SUI1"/>
    <property type="match status" value="1"/>
</dbReference>
<comment type="function">
    <text evidence="2">Probably involved in translation.</text>
</comment>
<evidence type="ECO:0000313" key="13">
    <source>
        <dbReference type="EMBL" id="KAG6532368.1"/>
    </source>
</evidence>
<dbReference type="InterPro" id="IPR036877">
    <property type="entry name" value="SUI1_dom_sf"/>
</dbReference>
<keyword evidence="7 10" id="KW-0560">Oxidoreductase</keyword>
<dbReference type="GO" id="GO:0016491">
    <property type="term" value="F:oxidoreductase activity"/>
    <property type="evidence" value="ECO:0007669"/>
    <property type="project" value="UniProtKB-KW"/>
</dbReference>
<keyword evidence="8 10" id="KW-0408">Iron</keyword>
<accession>A0A8J5HNF6</accession>
<dbReference type="AlphaFoldDB" id="A0A8J5HNF6"/>
<dbReference type="NCBIfam" id="TIGR01160">
    <property type="entry name" value="SUI1_MOF2"/>
    <property type="match status" value="1"/>
</dbReference>
<evidence type="ECO:0000259" key="11">
    <source>
        <dbReference type="PROSITE" id="PS50296"/>
    </source>
</evidence>
<dbReference type="Proteomes" id="UP000734854">
    <property type="component" value="Unassembled WGS sequence"/>
</dbReference>
<evidence type="ECO:0000256" key="7">
    <source>
        <dbReference type="ARBA" id="ARBA00023002"/>
    </source>
</evidence>
<organism evidence="13 14">
    <name type="scientific">Zingiber officinale</name>
    <name type="common">Ginger</name>
    <name type="synonym">Amomum zingiber</name>
    <dbReference type="NCBI Taxonomy" id="94328"/>
    <lineage>
        <taxon>Eukaryota</taxon>
        <taxon>Viridiplantae</taxon>
        <taxon>Streptophyta</taxon>
        <taxon>Embryophyta</taxon>
        <taxon>Tracheophyta</taxon>
        <taxon>Spermatophyta</taxon>
        <taxon>Magnoliopsida</taxon>
        <taxon>Liliopsida</taxon>
        <taxon>Zingiberales</taxon>
        <taxon>Zingiberaceae</taxon>
        <taxon>Zingiber</taxon>
    </lineage>
</organism>
<dbReference type="PROSITE" id="PS50296">
    <property type="entry name" value="SUI1"/>
    <property type="match status" value="1"/>
</dbReference>
<feature type="domain" description="SUI1" evidence="11">
    <location>
        <begin position="397"/>
        <end position="467"/>
    </location>
</feature>
<evidence type="ECO:0000256" key="4">
    <source>
        <dbReference type="ARBA" id="ARBA00022723"/>
    </source>
</evidence>
<evidence type="ECO:0000256" key="3">
    <source>
        <dbReference type="ARBA" id="ARBA00005422"/>
    </source>
</evidence>
<dbReference type="EMBL" id="JACMSC010000002">
    <property type="protein sequence ID" value="KAG6532368.1"/>
    <property type="molecule type" value="Genomic_DNA"/>
</dbReference>
<name>A0A8J5HNF6_ZINOF</name>
<gene>
    <name evidence="13" type="ORF">ZIOFF_006208</name>
</gene>
<dbReference type="Pfam" id="PF14226">
    <property type="entry name" value="DIOX_N"/>
    <property type="match status" value="1"/>
</dbReference>
<keyword evidence="4 10" id="KW-0479">Metal-binding</keyword>
<comment type="similarity">
    <text evidence="10">Belongs to the iron/ascorbate-dependent oxidoreductase family.</text>
</comment>
<dbReference type="PROSITE" id="PS51471">
    <property type="entry name" value="FE2OG_OXY"/>
    <property type="match status" value="1"/>
</dbReference>
<evidence type="ECO:0000313" key="14">
    <source>
        <dbReference type="Proteomes" id="UP000734854"/>
    </source>
</evidence>
<dbReference type="GO" id="GO:0046872">
    <property type="term" value="F:metal ion binding"/>
    <property type="evidence" value="ECO:0007669"/>
    <property type="project" value="UniProtKB-KW"/>
</dbReference>
<comment type="similarity">
    <text evidence="3">Belongs to the SUI1 family.</text>
</comment>
<dbReference type="InterPro" id="IPR027443">
    <property type="entry name" value="IPNS-like_sf"/>
</dbReference>
<dbReference type="InterPro" id="IPR026992">
    <property type="entry name" value="DIOX_N"/>
</dbReference>
<dbReference type="Pfam" id="PF01253">
    <property type="entry name" value="SUI1"/>
    <property type="match status" value="1"/>
</dbReference>
<dbReference type="InterPro" id="IPR005123">
    <property type="entry name" value="Oxoglu/Fe-dep_dioxygenase_dom"/>
</dbReference>
<dbReference type="InterPro" id="IPR001950">
    <property type="entry name" value="SUI1"/>
</dbReference>
<dbReference type="SUPFAM" id="SSF51197">
    <property type="entry name" value="Clavaminate synthase-like"/>
    <property type="match status" value="1"/>
</dbReference>
<proteinExistence type="inferred from homology"/>
<dbReference type="Gene3D" id="3.30.780.10">
    <property type="entry name" value="SUI1-like domain"/>
    <property type="match status" value="1"/>
</dbReference>
<dbReference type="PANTHER" id="PTHR47990">
    <property type="entry name" value="2-OXOGLUTARATE (2OG) AND FE(II)-DEPENDENT OXYGENASE SUPERFAMILY PROTEIN-RELATED"/>
    <property type="match status" value="1"/>
</dbReference>
<evidence type="ECO:0000256" key="1">
    <source>
        <dbReference type="ARBA" id="ARBA00001961"/>
    </source>
</evidence>
<keyword evidence="5" id="KW-0810">Translation regulation</keyword>
<sequence length="479" mass="54016">MVMETQAAVVHSESTPIPMENSSYPPFLTTHRNLFEGCCEAEVAAAAEEHHYCDLPLIDLGRLHGDELEAERCKRDISAAAADWGFFQIVNHGVPAKLTARLREEQAKLFRQPFKKKSGENLLDFADDSYRWGTPSATCLRQLSWSEAYHIPLFSSSSDKSTPRSSNCKHVIEKYSSAMSELANRLLDTLAEGIGRDSTHIKDNCTRSTCYLRLNRYPPCPVPSQVFGLVPHTDSDFLTILCPDRVTGLQLKKDSKWFTVKPNPNTLIINIGDLFQAWSNGLYKSVEHRVVSNKYQERFSVAYFVCPSKETMIQSNVEPAKYRKFSFGEYRQQVQQDVSLTGYKVGLASILTEQPVKLVNLKDQVFMSDLDDQIPAAFDPFAEANADDSGAGTKEYVHIRIQQRNGRKSLTTVQGLRKEFSYSKILKDLKKEFCCNGTVVQDPELGQVIQLQGDQRKNVSTFLVQAGIVKKEHIKIHGF</sequence>
<evidence type="ECO:0000256" key="2">
    <source>
        <dbReference type="ARBA" id="ARBA00003130"/>
    </source>
</evidence>
<dbReference type="Gene3D" id="2.60.120.330">
    <property type="entry name" value="B-lactam Antibiotic, Isopenicillin N Synthase, Chain"/>
    <property type="match status" value="1"/>
</dbReference>
<dbReference type="InterPro" id="IPR050231">
    <property type="entry name" value="Iron_ascorbate_oxido_reductase"/>
</dbReference>
<evidence type="ECO:0000256" key="8">
    <source>
        <dbReference type="ARBA" id="ARBA00023004"/>
    </source>
</evidence>